<comment type="similarity">
    <text evidence="5">Belongs to the bacterial ribosomal protein bL25 family. CTC subfamily.</text>
</comment>
<feature type="region of interest" description="Disordered" evidence="6">
    <location>
        <begin position="183"/>
        <end position="213"/>
    </location>
</feature>
<evidence type="ECO:0000259" key="8">
    <source>
        <dbReference type="Pfam" id="PF14693"/>
    </source>
</evidence>
<keyword evidence="1 5" id="KW-0699">rRNA-binding</keyword>
<dbReference type="InterPro" id="IPR020056">
    <property type="entry name" value="Rbsml_bL25/Gln-tRNA_synth_N"/>
</dbReference>
<feature type="domain" description="Large ribosomal subunit protein bL25 L25" evidence="7">
    <location>
        <begin position="5"/>
        <end position="91"/>
    </location>
</feature>
<reference evidence="9" key="1">
    <citation type="submission" date="2018-02" db="EMBL/GenBank/DDBJ databases">
        <authorList>
            <person name="Kim S.-K."/>
            <person name="Jung H.-I."/>
            <person name="Lee S.-W."/>
        </authorList>
    </citation>
    <scope>NUCLEOTIDE SEQUENCE</scope>
    <source>
        <strain evidence="9">SK3146</strain>
    </source>
</reference>
<dbReference type="NCBIfam" id="TIGR00731">
    <property type="entry name" value="bL25_bact_ctc"/>
    <property type="match status" value="1"/>
</dbReference>
<evidence type="ECO:0000313" key="9">
    <source>
        <dbReference type="EMBL" id="UQZ84906.1"/>
    </source>
</evidence>
<dbReference type="InterPro" id="IPR011035">
    <property type="entry name" value="Ribosomal_bL25/Gln-tRNA_synth"/>
</dbReference>
<dbReference type="HAMAP" id="MF_01334">
    <property type="entry name" value="Ribosomal_bL25_CTC"/>
    <property type="match status" value="1"/>
</dbReference>
<dbReference type="Gene3D" id="2.170.120.20">
    <property type="entry name" value="Ribosomal protein L25, beta domain"/>
    <property type="match status" value="1"/>
</dbReference>
<accession>A0ABY4RQX4</accession>
<dbReference type="EMBL" id="CP027059">
    <property type="protein sequence ID" value="UQZ84906.1"/>
    <property type="molecule type" value="Genomic_DNA"/>
</dbReference>
<evidence type="ECO:0000313" key="10">
    <source>
        <dbReference type="Proteomes" id="UP001057134"/>
    </source>
</evidence>
<dbReference type="SUPFAM" id="SSF50715">
    <property type="entry name" value="Ribosomal protein L25-like"/>
    <property type="match status" value="1"/>
</dbReference>
<dbReference type="InterPro" id="IPR001021">
    <property type="entry name" value="Ribosomal_bL25_long"/>
</dbReference>
<evidence type="ECO:0000256" key="5">
    <source>
        <dbReference type="HAMAP-Rule" id="MF_01334"/>
    </source>
</evidence>
<dbReference type="Pfam" id="PF14693">
    <property type="entry name" value="Ribosomal_TL5_C"/>
    <property type="match status" value="1"/>
</dbReference>
<dbReference type="Gene3D" id="2.40.240.10">
    <property type="entry name" value="Ribosomal Protein L25, Chain P"/>
    <property type="match status" value="1"/>
</dbReference>
<feature type="domain" description="Large ribosomal subunit protein bL25 beta" evidence="8">
    <location>
        <begin position="100"/>
        <end position="182"/>
    </location>
</feature>
<dbReference type="NCBIfam" id="NF004133">
    <property type="entry name" value="PRK05618.2-4"/>
    <property type="match status" value="1"/>
</dbReference>
<comment type="subunit">
    <text evidence="5">Part of the 50S ribosomal subunit; part of the 5S rRNA/L5/L18/L25 subcomplex. Contacts the 5S rRNA. Binds to the 5S rRNA independently of L5 and L18.</text>
</comment>
<keyword evidence="10" id="KW-1185">Reference proteome</keyword>
<evidence type="ECO:0000256" key="3">
    <source>
        <dbReference type="ARBA" id="ARBA00022980"/>
    </source>
</evidence>
<feature type="region of interest" description="Disordered" evidence="6">
    <location>
        <begin position="1"/>
        <end position="20"/>
    </location>
</feature>
<evidence type="ECO:0000256" key="2">
    <source>
        <dbReference type="ARBA" id="ARBA00022884"/>
    </source>
</evidence>
<dbReference type="CDD" id="cd00495">
    <property type="entry name" value="Ribosomal_L25_TL5_CTC"/>
    <property type="match status" value="1"/>
</dbReference>
<proteinExistence type="inferred from homology"/>
<name>A0ABY4RQX4_9BACL</name>
<organism evidence="9 10">
    <name type="scientific">Paenibacillus konkukensis</name>
    <dbReference type="NCBI Taxonomy" id="2020716"/>
    <lineage>
        <taxon>Bacteria</taxon>
        <taxon>Bacillati</taxon>
        <taxon>Bacillota</taxon>
        <taxon>Bacilli</taxon>
        <taxon>Bacillales</taxon>
        <taxon>Paenibacillaceae</taxon>
        <taxon>Paenibacillus</taxon>
    </lineage>
</organism>
<evidence type="ECO:0000256" key="4">
    <source>
        <dbReference type="ARBA" id="ARBA00023274"/>
    </source>
</evidence>
<evidence type="ECO:0000259" key="7">
    <source>
        <dbReference type="Pfam" id="PF01386"/>
    </source>
</evidence>
<dbReference type="Pfam" id="PF01386">
    <property type="entry name" value="Ribosomal_L25p"/>
    <property type="match status" value="1"/>
</dbReference>
<dbReference type="InterPro" id="IPR020057">
    <property type="entry name" value="Ribosomal_bL25_b-dom"/>
</dbReference>
<feature type="compositionally biased region" description="Basic and acidic residues" evidence="6">
    <location>
        <begin position="194"/>
        <end position="213"/>
    </location>
</feature>
<dbReference type="PANTHER" id="PTHR33284:SF1">
    <property type="entry name" value="RIBOSOMAL PROTEIN L25_GLN-TRNA SYNTHETASE, ANTI-CODON-BINDING DOMAIN-CONTAINING PROTEIN"/>
    <property type="match status" value="1"/>
</dbReference>
<keyword evidence="4 5" id="KW-0687">Ribonucleoprotein</keyword>
<dbReference type="InterPro" id="IPR037121">
    <property type="entry name" value="Ribosomal_bL25_C"/>
</dbReference>
<comment type="function">
    <text evidence="5">This is one of the proteins that binds to the 5S RNA in the ribosome where it forms part of the central protuberance.</text>
</comment>
<keyword evidence="2 5" id="KW-0694">RNA-binding</keyword>
<dbReference type="InterPro" id="IPR020930">
    <property type="entry name" value="Ribosomal_uL5_bac-type"/>
</dbReference>
<dbReference type="Proteomes" id="UP001057134">
    <property type="component" value="Chromosome"/>
</dbReference>
<protein>
    <recommendedName>
        <fullName evidence="5">Large ribosomal subunit protein bL25</fullName>
    </recommendedName>
    <alternativeName>
        <fullName evidence="5">General stress protein CTC</fullName>
    </alternativeName>
</protein>
<gene>
    <name evidence="9" type="primary">ctc_2</name>
    <name evidence="5" type="synonym">ctc</name>
    <name evidence="5" type="synonym">rplY</name>
    <name evidence="9" type="ORF">SK3146_04167</name>
</gene>
<dbReference type="InterPro" id="IPR029751">
    <property type="entry name" value="Ribosomal_L25_dom"/>
</dbReference>
<keyword evidence="3 5" id="KW-0689">Ribosomal protein</keyword>
<evidence type="ECO:0000256" key="1">
    <source>
        <dbReference type="ARBA" id="ARBA00022730"/>
    </source>
</evidence>
<dbReference type="RefSeq" id="WP_249860620.1">
    <property type="nucleotide sequence ID" value="NZ_CP027059.1"/>
</dbReference>
<reference evidence="9" key="2">
    <citation type="journal article" date="2021" name="J Anim Sci Technol">
        <title>Complete genome sequence of Paenibacillus konkukensis sp. nov. SK3146 as a potential probiotic strain.</title>
        <authorList>
            <person name="Jung H.I."/>
            <person name="Park S."/>
            <person name="Niu K.M."/>
            <person name="Lee S.W."/>
            <person name="Kothari D."/>
            <person name="Yi K.J."/>
            <person name="Kim S.K."/>
        </authorList>
    </citation>
    <scope>NUCLEOTIDE SEQUENCE</scope>
    <source>
        <strain evidence="9">SK3146</strain>
    </source>
</reference>
<evidence type="ECO:0000256" key="6">
    <source>
        <dbReference type="SAM" id="MobiDB-lite"/>
    </source>
</evidence>
<dbReference type="PANTHER" id="PTHR33284">
    <property type="entry name" value="RIBOSOMAL PROTEIN L25/GLN-TRNA SYNTHETASE, ANTI-CODON-BINDING DOMAIN-CONTAINING PROTEIN"/>
    <property type="match status" value="1"/>
</dbReference>
<sequence>MEAALKAETRKSDTKSERKGLRAKGNIPAVVYGKKVSNTPIAINEKELTAILRTNPHAIIDMVMPDGSKQPVMINEIQRDPILRTILHVDFHQINMDEPVSTTVRLDFIGDAVGVQMGGILQIQHHEIEIRCLPKQIPNAIEVDVSGLEVGSSILVSDLKVGSSIEIKSMANDVLVTVLAPQKEEAAPDTAEEAEQKAEAKAEADANHPQETV</sequence>